<dbReference type="OrthoDB" id="5796153at2759"/>
<keyword evidence="4 8" id="KW-1015">Disulfide bond</keyword>
<evidence type="ECO:0000256" key="2">
    <source>
        <dbReference type="ARBA" id="ARBA00008871"/>
    </source>
</evidence>
<dbReference type="Pfam" id="PF01630">
    <property type="entry name" value="Glyco_hydro_56"/>
    <property type="match status" value="1"/>
</dbReference>
<evidence type="ECO:0000313" key="13">
    <source>
        <dbReference type="Ensembl" id="ENSGWIP00000004758.1"/>
    </source>
</evidence>
<dbReference type="InterPro" id="IPR013785">
    <property type="entry name" value="Aldolase_TIM"/>
</dbReference>
<feature type="disulfide bond" evidence="8">
    <location>
        <begin position="377"/>
        <end position="409"/>
    </location>
</feature>
<evidence type="ECO:0000313" key="14">
    <source>
        <dbReference type="Proteomes" id="UP000694680"/>
    </source>
</evidence>
<dbReference type="PANTHER" id="PTHR11769">
    <property type="entry name" value="HYALURONIDASE"/>
    <property type="match status" value="1"/>
</dbReference>
<dbReference type="Proteomes" id="UP000694680">
    <property type="component" value="Chromosome 7"/>
</dbReference>
<feature type="active site" description="Proton donor" evidence="7">
    <location>
        <position position="139"/>
    </location>
</feature>
<dbReference type="GO" id="GO:0030214">
    <property type="term" value="P:hyaluronan catabolic process"/>
    <property type="evidence" value="ECO:0007669"/>
    <property type="project" value="TreeGrafter"/>
</dbReference>
<reference evidence="13" key="1">
    <citation type="submission" date="2020-06" db="EMBL/GenBank/DDBJ databases">
        <authorList>
            <consortium name="Wellcome Sanger Institute Data Sharing"/>
        </authorList>
    </citation>
    <scope>NUCLEOTIDE SEQUENCE [LARGE SCALE GENOMIC DNA]</scope>
</reference>
<dbReference type="Gene3D" id="3.20.20.70">
    <property type="entry name" value="Aldolase class I"/>
    <property type="match status" value="1"/>
</dbReference>
<dbReference type="PIRSF" id="PIRSF038193">
    <property type="entry name" value="Hyaluronidase"/>
    <property type="match status" value="1"/>
</dbReference>
<dbReference type="GO" id="GO:0005975">
    <property type="term" value="P:carbohydrate metabolic process"/>
    <property type="evidence" value="ECO:0007669"/>
    <property type="project" value="UniProtKB-UniRule"/>
</dbReference>
<comment type="caution">
    <text evidence="9">Lacks conserved residue(s) required for the propagation of feature annotation.</text>
</comment>
<keyword evidence="14" id="KW-1185">Reference proteome</keyword>
<gene>
    <name evidence="13" type="primary">hyal3</name>
</gene>
<evidence type="ECO:0000256" key="11">
    <source>
        <dbReference type="SAM" id="SignalP"/>
    </source>
</evidence>
<evidence type="ECO:0000256" key="8">
    <source>
        <dbReference type="PIRSR" id="PIRSR038193-3"/>
    </source>
</evidence>
<dbReference type="PROSITE" id="PS00022">
    <property type="entry name" value="EGF_1"/>
    <property type="match status" value="1"/>
</dbReference>
<evidence type="ECO:0000256" key="1">
    <source>
        <dbReference type="ARBA" id="ARBA00000251"/>
    </source>
</evidence>
<reference evidence="13" key="2">
    <citation type="submission" date="2025-08" db="UniProtKB">
        <authorList>
            <consortium name="Ensembl"/>
        </authorList>
    </citation>
    <scope>IDENTIFICATION</scope>
</reference>
<dbReference type="InterPro" id="IPR000742">
    <property type="entry name" value="EGF"/>
</dbReference>
<feature type="disulfide bond" evidence="8">
    <location>
        <begin position="52"/>
        <end position="347"/>
    </location>
</feature>
<evidence type="ECO:0000256" key="9">
    <source>
        <dbReference type="PROSITE-ProRule" id="PRU00076"/>
    </source>
</evidence>
<feature type="signal peptide" evidence="11">
    <location>
        <begin position="1"/>
        <end position="19"/>
    </location>
</feature>
<sequence>MEAPPLALLILLMGPSLHTSPPLPAQPDVAAAAPVVEKRAFVVVWNVPTARCQEHFNIHLDLRHFDIVENHDQHFQGQRMTIFYRDRLGKYPYVSRDGVEVNGGIPQRGHLQDHLTLMSEQLSVCLQPNFTGLAVIDWEEWRPLWETNFGTKMVYRKLSKRLVRQQRPDWSERAVSELARSRFEENAQRFMENTLLLAVNHRPKGLWGFYGFPTCFNNKKNTNQSYTGQCHKDTKHTNDRLSRLWTQSTALYPSIYLPQRMGGSVDGALMVRHRVQEALRVASRWRHGNHPSQATPTLPYARIAFTHTLNFLSQSDLEHTLGQSASLGAAGVVLWGEMKFAKSKKQCILLRDYINNHLGPFVQSLRSDTQRCSLLRCHGNGRCVQQHLMSTSIDAKFRIHNDSHKPYGCQCYKGWSGRRCEEENN</sequence>
<reference evidence="13" key="3">
    <citation type="submission" date="2025-09" db="UniProtKB">
        <authorList>
            <consortium name="Ensembl"/>
        </authorList>
    </citation>
    <scope>IDENTIFICATION</scope>
</reference>
<evidence type="ECO:0000256" key="7">
    <source>
        <dbReference type="PIRSR" id="PIRSR038193-1"/>
    </source>
</evidence>
<evidence type="ECO:0000256" key="6">
    <source>
        <dbReference type="PIRNR" id="PIRNR038193"/>
    </source>
</evidence>
<dbReference type="AlphaFoldDB" id="A0A8C5DCP4"/>
<keyword evidence="11" id="KW-0732">Signal</keyword>
<protein>
    <recommendedName>
        <fullName evidence="10">Hyaluronidase</fullName>
        <ecNumber evidence="10">3.2.1.35</ecNumber>
    </recommendedName>
</protein>
<keyword evidence="3 10" id="KW-0378">Hydrolase</keyword>
<dbReference type="PROSITE" id="PS01186">
    <property type="entry name" value="EGF_2"/>
    <property type="match status" value="1"/>
</dbReference>
<keyword evidence="5 10" id="KW-0326">Glycosidase</keyword>
<feature type="domain" description="EGF-like" evidence="12">
    <location>
        <begin position="368"/>
        <end position="421"/>
    </location>
</feature>
<keyword evidence="9" id="KW-0245">EGF-like domain</keyword>
<comment type="catalytic activity">
    <reaction evidence="1 10">
        <text>Random hydrolysis of (1-&gt;4)-linkages between N-acetyl-beta-D-glucosamine and D-glucuronate residues in hyaluronate.</text>
        <dbReference type="EC" id="3.2.1.35"/>
    </reaction>
</comment>
<comment type="similarity">
    <text evidence="2 6 10">Belongs to the glycosyl hydrolase 56 family.</text>
</comment>
<evidence type="ECO:0000256" key="4">
    <source>
        <dbReference type="ARBA" id="ARBA00023157"/>
    </source>
</evidence>
<dbReference type="GeneID" id="114467568"/>
<dbReference type="GO" id="GO:0001669">
    <property type="term" value="C:acrosomal vesicle"/>
    <property type="evidence" value="ECO:0007669"/>
    <property type="project" value="TreeGrafter"/>
</dbReference>
<evidence type="ECO:0000256" key="5">
    <source>
        <dbReference type="ARBA" id="ARBA00023295"/>
    </source>
</evidence>
<proteinExistence type="inferred from homology"/>
<organism evidence="13 14">
    <name type="scientific">Gouania willdenowi</name>
    <name type="common">Blunt-snouted clingfish</name>
    <name type="synonym">Lepadogaster willdenowi</name>
    <dbReference type="NCBI Taxonomy" id="441366"/>
    <lineage>
        <taxon>Eukaryota</taxon>
        <taxon>Metazoa</taxon>
        <taxon>Chordata</taxon>
        <taxon>Craniata</taxon>
        <taxon>Vertebrata</taxon>
        <taxon>Euteleostomi</taxon>
        <taxon>Actinopterygii</taxon>
        <taxon>Neopterygii</taxon>
        <taxon>Teleostei</taxon>
        <taxon>Neoteleostei</taxon>
        <taxon>Acanthomorphata</taxon>
        <taxon>Ovalentaria</taxon>
        <taxon>Blenniimorphae</taxon>
        <taxon>Blenniiformes</taxon>
        <taxon>Gobiesocoidei</taxon>
        <taxon>Gobiesocidae</taxon>
        <taxon>Gobiesocinae</taxon>
        <taxon>Gouania</taxon>
    </lineage>
</organism>
<dbReference type="PRINTS" id="PR00846">
    <property type="entry name" value="GLHYDRLASE56"/>
</dbReference>
<accession>A0A8C5DCP4</accession>
<feature type="disulfide bond" evidence="8">
    <location>
        <begin position="215"/>
        <end position="230"/>
    </location>
</feature>
<evidence type="ECO:0000259" key="12">
    <source>
        <dbReference type="PROSITE" id="PS50026"/>
    </source>
</evidence>
<dbReference type="InterPro" id="IPR018155">
    <property type="entry name" value="Hyaluronidase"/>
</dbReference>
<dbReference type="SUPFAM" id="SSF51445">
    <property type="entry name" value="(Trans)glycosidases"/>
    <property type="match status" value="1"/>
</dbReference>
<evidence type="ECO:0000256" key="3">
    <source>
        <dbReference type="ARBA" id="ARBA00022801"/>
    </source>
</evidence>
<dbReference type="PANTHER" id="PTHR11769:SF19">
    <property type="entry name" value="HYALURONIDASE-3"/>
    <property type="match status" value="1"/>
</dbReference>
<feature type="chain" id="PRO_5034099357" description="Hyaluronidase" evidence="11">
    <location>
        <begin position="20"/>
        <end position="425"/>
    </location>
</feature>
<dbReference type="EC" id="3.2.1.35" evidence="10"/>
<dbReference type="FunFam" id="3.20.20.70:FF:000065">
    <property type="entry name" value="Hyaluronidase"/>
    <property type="match status" value="1"/>
</dbReference>
<dbReference type="PROSITE" id="PS50026">
    <property type="entry name" value="EGF_3"/>
    <property type="match status" value="1"/>
</dbReference>
<evidence type="ECO:0000256" key="10">
    <source>
        <dbReference type="RuleBase" id="RU610713"/>
    </source>
</evidence>
<dbReference type="RefSeq" id="XP_028309769.1">
    <property type="nucleotide sequence ID" value="XM_028453968.1"/>
</dbReference>
<dbReference type="GO" id="GO:0004415">
    <property type="term" value="F:hyalurononglucosaminidase activity"/>
    <property type="evidence" value="ECO:0007669"/>
    <property type="project" value="UniProtKB-UniRule"/>
</dbReference>
<feature type="disulfide bond" evidence="8">
    <location>
        <begin position="372"/>
        <end position="383"/>
    </location>
</feature>
<name>A0A8C5DCP4_GOUWI</name>
<dbReference type="CTD" id="8372"/>
<feature type="disulfide bond" evidence="8 9">
    <location>
        <begin position="411"/>
        <end position="420"/>
    </location>
</feature>
<dbReference type="Ensembl" id="ENSGWIT00000005096.1">
    <property type="protein sequence ID" value="ENSGWIP00000004758.1"/>
    <property type="gene ID" value="ENSGWIG00000002532.1"/>
</dbReference>
<dbReference type="InterPro" id="IPR017853">
    <property type="entry name" value="GH"/>
</dbReference>